<dbReference type="Gene3D" id="3.40.1160.10">
    <property type="entry name" value="Acetylglutamate kinase-like"/>
    <property type="match status" value="1"/>
</dbReference>
<evidence type="ECO:0000256" key="6">
    <source>
        <dbReference type="ARBA" id="ARBA00022840"/>
    </source>
</evidence>
<gene>
    <name evidence="8" type="primary">lysZ</name>
    <name evidence="11" type="ORF">DV707_00750</name>
    <name evidence="12" type="ORF">SAMN04488133_1413</name>
</gene>
<dbReference type="UniPathway" id="UPA00068"/>
<dbReference type="GO" id="GO:0019878">
    <property type="term" value="P:lysine biosynthetic process via aminoadipic acid"/>
    <property type="evidence" value="ECO:0007669"/>
    <property type="project" value="UniProtKB-UniRule"/>
</dbReference>
<dbReference type="InterPro" id="IPR004662">
    <property type="entry name" value="AcgluKinase_fam"/>
</dbReference>
<feature type="site" description="Transition state stabilizer" evidence="8">
    <location>
        <position position="294"/>
    </location>
</feature>
<dbReference type="GO" id="GO:0005524">
    <property type="term" value="F:ATP binding"/>
    <property type="evidence" value="ECO:0007669"/>
    <property type="project" value="UniProtKB-KW"/>
</dbReference>
<dbReference type="PRINTS" id="PR00474">
    <property type="entry name" value="GLU5KINASE"/>
</dbReference>
<dbReference type="EMBL" id="CP031311">
    <property type="protein sequence ID" value="QCC46326.1"/>
    <property type="molecule type" value="Genomic_DNA"/>
</dbReference>
<evidence type="ECO:0000256" key="1">
    <source>
        <dbReference type="ARBA" id="ARBA00022490"/>
    </source>
</evidence>
<dbReference type="EMBL" id="FNVN01000001">
    <property type="protein sequence ID" value="SEG03545.1"/>
    <property type="molecule type" value="Genomic_DNA"/>
</dbReference>
<name>A0A1H5WW69_9EURY</name>
<proteinExistence type="inferred from homology"/>
<dbReference type="InterPro" id="IPR001057">
    <property type="entry name" value="Glu/AcGlu_kinase"/>
</dbReference>
<keyword evidence="3 8" id="KW-0808">Transferase</keyword>
<comment type="catalytic activity">
    <reaction evidence="8">
        <text>[amino-group carrier protein]-C-terminal-N-(1,4-dicarboxybutan-1-yl)-L-glutamine + ATP = [amino-group carrier protein]-C-terminal-N-(1-carboxy-5-phosphooxy-5-oxopentan-1-yl)-L-glutamine + ADP</text>
        <dbReference type="Rhea" id="RHEA:41944"/>
        <dbReference type="Rhea" id="RHEA-COMP:9694"/>
        <dbReference type="Rhea" id="RHEA-COMP:9712"/>
        <dbReference type="ChEBI" id="CHEBI:30616"/>
        <dbReference type="ChEBI" id="CHEBI:78499"/>
        <dbReference type="ChEBI" id="CHEBI:78503"/>
        <dbReference type="ChEBI" id="CHEBI:456216"/>
        <dbReference type="EC" id="2.7.2.17"/>
    </reaction>
</comment>
<evidence type="ECO:0000313" key="14">
    <source>
        <dbReference type="Proteomes" id="UP000296733"/>
    </source>
</evidence>
<feature type="binding site" evidence="8">
    <location>
        <position position="233"/>
    </location>
    <ligand>
        <name>substrate</name>
    </ligand>
</feature>
<dbReference type="NCBIfam" id="NF010659">
    <property type="entry name" value="PRK14058.1-1"/>
    <property type="match status" value="1"/>
</dbReference>
<comment type="caution">
    <text evidence="8">Lacks conserved residue(s) required for the propagation of feature annotation.</text>
</comment>
<dbReference type="OrthoDB" id="6816at2157"/>
<dbReference type="InterPro" id="IPR001048">
    <property type="entry name" value="Asp/Glu/Uridylate_kinase"/>
</dbReference>
<feature type="compositionally biased region" description="Acidic residues" evidence="9">
    <location>
        <begin position="339"/>
        <end position="365"/>
    </location>
</feature>
<dbReference type="AlphaFoldDB" id="A0A1H5WW69"/>
<dbReference type="Proteomes" id="UP000236740">
    <property type="component" value="Unassembled WGS sequence"/>
</dbReference>
<evidence type="ECO:0000256" key="2">
    <source>
        <dbReference type="ARBA" id="ARBA00022605"/>
    </source>
</evidence>
<feature type="region of interest" description="Disordered" evidence="9">
    <location>
        <begin position="1"/>
        <end position="45"/>
    </location>
</feature>
<evidence type="ECO:0000256" key="9">
    <source>
        <dbReference type="SAM" id="MobiDB-lite"/>
    </source>
</evidence>
<dbReference type="GO" id="GO:0042450">
    <property type="term" value="P:L-arginine biosynthetic process via ornithine"/>
    <property type="evidence" value="ECO:0007669"/>
    <property type="project" value="UniProtKB-UniRule"/>
</dbReference>
<keyword evidence="1 8" id="KW-0963">Cytoplasm</keyword>
<dbReference type="EC" id="2.7.2.17" evidence="8"/>
<reference evidence="11 14" key="2">
    <citation type="journal article" date="2019" name="Nat. Commun.">
        <title>A new type of DNA phosphorothioation-based antiviral system in archaea.</title>
        <authorList>
            <person name="Xiong L."/>
            <person name="Liu S."/>
            <person name="Chen S."/>
            <person name="Xiao Y."/>
            <person name="Zhu B."/>
            <person name="Gao Y."/>
            <person name="Zhang Y."/>
            <person name="Chen B."/>
            <person name="Luo J."/>
            <person name="Deng Z."/>
            <person name="Chen X."/>
            <person name="Wang L."/>
            <person name="Chen S."/>
        </authorList>
    </citation>
    <scope>NUCLEOTIDE SEQUENCE [LARGE SCALE GENOMIC DNA]</scope>
    <source>
        <strain evidence="11 14">CGMCC 1.10331</strain>
    </source>
</reference>
<dbReference type="Pfam" id="PF00696">
    <property type="entry name" value="AA_kinase"/>
    <property type="match status" value="1"/>
</dbReference>
<dbReference type="UniPathway" id="UPA00033">
    <property type="reaction ID" value="UER00036"/>
</dbReference>
<keyword evidence="6 8" id="KW-0067">ATP-binding</keyword>
<keyword evidence="4 8" id="KW-0547">Nucleotide-binding</keyword>
<dbReference type="GO" id="GO:0005737">
    <property type="term" value="C:cytoplasm"/>
    <property type="evidence" value="ECO:0007669"/>
    <property type="project" value="UniProtKB-SubCell"/>
</dbReference>
<feature type="region of interest" description="Disordered" evidence="9">
    <location>
        <begin position="336"/>
        <end position="365"/>
    </location>
</feature>
<comment type="pathway">
    <text evidence="8">Amino-acid biosynthesis; L-arginine biosynthesis.</text>
</comment>
<comment type="function">
    <text evidence="8">Involved in both the arginine and lysine biosynthetic pathways. Phosphorylates the LysW-bound precursors glutamate (for arginine biosynthesis), respectively alpha-aminoadipate (for lysine biosynthesis).</text>
</comment>
<dbReference type="InterPro" id="IPR036393">
    <property type="entry name" value="AceGlu_kinase-like_sf"/>
</dbReference>
<evidence type="ECO:0000256" key="5">
    <source>
        <dbReference type="ARBA" id="ARBA00022777"/>
    </source>
</evidence>
<protein>
    <recommendedName>
        <fullName evidence="8">Putative [LysW]-aminoadipate/[LysW]-glutamate kinase</fullName>
        <ecNumber evidence="8">2.7.2.17</ecNumber>
        <ecNumber evidence="8">2.7.2.19</ecNumber>
    </recommendedName>
</protein>
<dbReference type="PANTHER" id="PTHR23342:SF20">
    <property type="entry name" value="[LYSW]-AMINOADIPATE KINASE"/>
    <property type="match status" value="1"/>
</dbReference>
<dbReference type="NCBIfam" id="TIGR00761">
    <property type="entry name" value="argB"/>
    <property type="match status" value="1"/>
</dbReference>
<dbReference type="GeneID" id="39856570"/>
<comment type="subcellular location">
    <subcellularLocation>
        <location evidence="8">Cytoplasm</location>
    </subcellularLocation>
</comment>
<accession>A0A1H5WW69</accession>
<feature type="binding site" evidence="8">
    <location>
        <position position="129"/>
    </location>
    <ligand>
        <name>substrate</name>
    </ligand>
</feature>
<feature type="compositionally biased region" description="Basic and acidic residues" evidence="9">
    <location>
        <begin position="23"/>
        <end position="32"/>
    </location>
</feature>
<evidence type="ECO:0000256" key="4">
    <source>
        <dbReference type="ARBA" id="ARBA00022741"/>
    </source>
</evidence>
<comment type="catalytic activity">
    <reaction evidence="8">
        <text>[amino-group carrier protein]-C-terminal-gamma-(L-glutamyl)-L-glutamate + ATP = [amino-group carrier protein]-C-terminal-gamma-(5-phospho-L-glutamyl)-L-glutamate + ADP</text>
        <dbReference type="Rhea" id="RHEA:52632"/>
        <dbReference type="Rhea" id="RHEA-COMP:13311"/>
        <dbReference type="Rhea" id="RHEA-COMP:13313"/>
        <dbReference type="ChEBI" id="CHEBI:30616"/>
        <dbReference type="ChEBI" id="CHEBI:136714"/>
        <dbReference type="ChEBI" id="CHEBI:136717"/>
        <dbReference type="ChEBI" id="CHEBI:456216"/>
        <dbReference type="EC" id="2.7.2.19"/>
    </reaction>
</comment>
<keyword evidence="13" id="KW-1185">Reference proteome</keyword>
<dbReference type="HAMAP" id="MF_02082">
    <property type="entry name" value="LysZ"/>
    <property type="match status" value="1"/>
</dbReference>
<keyword evidence="2 8" id="KW-0028">Amino-acid biosynthesis</keyword>
<dbReference type="RefSeq" id="WP_103991077.1">
    <property type="nucleotide sequence ID" value="NZ_CP031311.1"/>
</dbReference>
<organism evidence="12 13">
    <name type="scientific">Halobellus limi</name>
    <dbReference type="NCBI Taxonomy" id="699433"/>
    <lineage>
        <taxon>Archaea</taxon>
        <taxon>Methanobacteriati</taxon>
        <taxon>Methanobacteriota</taxon>
        <taxon>Stenosarchaea group</taxon>
        <taxon>Halobacteria</taxon>
        <taxon>Halobacteriales</taxon>
        <taxon>Haloferacaceae</taxon>
        <taxon>Halobellus</taxon>
    </lineage>
</organism>
<dbReference type="SUPFAM" id="SSF53633">
    <property type="entry name" value="Carbamate kinase-like"/>
    <property type="match status" value="1"/>
</dbReference>
<feature type="compositionally biased region" description="Basic and acidic residues" evidence="9">
    <location>
        <begin position="1"/>
        <end position="15"/>
    </location>
</feature>
<evidence type="ECO:0000259" key="10">
    <source>
        <dbReference type="Pfam" id="PF00696"/>
    </source>
</evidence>
<keyword evidence="8" id="KW-0055">Arginine biosynthesis</keyword>
<dbReference type="GO" id="GO:0003991">
    <property type="term" value="F:acetylglutamate kinase activity"/>
    <property type="evidence" value="ECO:0007669"/>
    <property type="project" value="TreeGrafter"/>
</dbReference>
<dbReference type="PANTHER" id="PTHR23342">
    <property type="entry name" value="N-ACETYLGLUTAMATE SYNTHASE"/>
    <property type="match status" value="1"/>
</dbReference>
<dbReference type="NCBIfam" id="NF010661">
    <property type="entry name" value="PRK14058.1-3"/>
    <property type="match status" value="1"/>
</dbReference>
<dbReference type="EC" id="2.7.2.19" evidence="8"/>
<keyword evidence="5 8" id="KW-0418">Kinase</keyword>
<sequence length="365" mass="37225">MTTEPTTHDDARDARQTQQFETEAARPLRTDGGRPAADADSGVASERVVIDGDALTDGGSDASRPPVVVKVGGARAVDPAGAVEDVAELVADGREVVVVHGGSTAVDDTLEELGEEPTYVETPGGVVGRFTDERTMEVFSMVMPGKLNTDLTVTLRNAGVDALGLSGVDGGLLTGPRKSAVRVIENGKKKIKRGDHSGKITEVNGSLLETLLADGYTPVVTVPMLADDGVAVNADADRAAAAVAGALGAELVVLTDVAGVYADPDDASTLIGSVSTPDEFDTLKDAAEGFMTKKVMAAKEALDGGAVTVVVANANADDPILAALDGSGTHIHASAVVDDASEETDDTSGETDDTGDDADETEVTQ</sequence>
<dbReference type="Proteomes" id="UP000296733">
    <property type="component" value="Chromosome"/>
</dbReference>
<dbReference type="KEGG" id="hlm:DV707_00750"/>
<evidence type="ECO:0000313" key="13">
    <source>
        <dbReference type="Proteomes" id="UP000236740"/>
    </source>
</evidence>
<comment type="pathway">
    <text evidence="8">Amino-acid biosynthesis; L-lysine biosynthesis via AAA pathway; L-lysine from L-alpha-aminoadipate (Thermus route): step 2/5.</text>
</comment>
<feature type="domain" description="Aspartate/glutamate/uridylate kinase" evidence="10">
    <location>
        <begin position="67"/>
        <end position="313"/>
    </location>
</feature>
<comment type="similarity">
    <text evidence="8">Belongs to the acetylglutamate kinase family. LysZ subfamily.</text>
</comment>
<evidence type="ECO:0000256" key="8">
    <source>
        <dbReference type="HAMAP-Rule" id="MF_02082"/>
    </source>
</evidence>
<dbReference type="InterPro" id="IPR037529">
    <property type="entry name" value="LysZ"/>
</dbReference>
<evidence type="ECO:0000313" key="11">
    <source>
        <dbReference type="EMBL" id="QCC46326.1"/>
    </source>
</evidence>
<keyword evidence="7 8" id="KW-0457">Lysine biosynthesis</keyword>
<feature type="site" description="Transition state stabilizer" evidence="8">
    <location>
        <position position="70"/>
    </location>
</feature>
<evidence type="ECO:0000256" key="7">
    <source>
        <dbReference type="ARBA" id="ARBA00023154"/>
    </source>
</evidence>
<reference evidence="12 13" key="1">
    <citation type="submission" date="2016-10" db="EMBL/GenBank/DDBJ databases">
        <authorList>
            <person name="de Groot N.N."/>
        </authorList>
    </citation>
    <scope>NUCLEOTIDE SEQUENCE [LARGE SCALE GENOMIC DNA]</scope>
    <source>
        <strain evidence="12 13">CGMCC 1.10331</strain>
    </source>
</reference>
<evidence type="ECO:0000256" key="3">
    <source>
        <dbReference type="ARBA" id="ARBA00022679"/>
    </source>
</evidence>
<evidence type="ECO:0000313" key="12">
    <source>
        <dbReference type="EMBL" id="SEG03545.1"/>
    </source>
</evidence>